<protein>
    <submittedName>
        <fullName evidence="2">Uncharacterized protein</fullName>
    </submittedName>
</protein>
<dbReference type="AlphaFoldDB" id="Q79NM6"/>
<dbReference type="InterPro" id="IPR036231">
    <property type="entry name" value="Avirulence_B/C_sf"/>
</dbReference>
<feature type="compositionally biased region" description="Low complexity" evidence="1">
    <location>
        <begin position="1"/>
        <end position="18"/>
    </location>
</feature>
<feature type="region of interest" description="Disordered" evidence="1">
    <location>
        <begin position="1"/>
        <end position="46"/>
    </location>
</feature>
<feature type="compositionally biased region" description="Polar residues" evidence="1">
    <location>
        <begin position="19"/>
        <end position="33"/>
    </location>
</feature>
<organism evidence="2">
    <name type="scientific">Pseudomonas syringae pv. syringae</name>
    <dbReference type="NCBI Taxonomy" id="321"/>
    <lineage>
        <taxon>Bacteria</taxon>
        <taxon>Pseudomonadati</taxon>
        <taxon>Pseudomonadota</taxon>
        <taxon>Gammaproteobacteria</taxon>
        <taxon>Pseudomonadales</taxon>
        <taxon>Pseudomonadaceae</taxon>
        <taxon>Pseudomonas</taxon>
        <taxon>Pseudomonas syringae</taxon>
    </lineage>
</organism>
<evidence type="ECO:0000256" key="1">
    <source>
        <dbReference type="SAM" id="MobiDB-lite"/>
    </source>
</evidence>
<dbReference type="EMBL" id="AY147021">
    <property type="protein sequence ID" value="AAS47023.1"/>
    <property type="molecule type" value="Genomic_DNA"/>
</dbReference>
<accession>Q79NM6</accession>
<dbReference type="SUPFAM" id="SSF103383">
    <property type="entry name" value="Antivirulence factor"/>
    <property type="match status" value="1"/>
</dbReference>
<dbReference type="Pfam" id="PF05394">
    <property type="entry name" value="AvrB_AvrC"/>
    <property type="match status" value="1"/>
</dbReference>
<evidence type="ECO:0000313" key="2">
    <source>
        <dbReference type="EMBL" id="AAS47023.1"/>
    </source>
</evidence>
<reference evidence="2" key="1">
    <citation type="journal article" date="2003" name="Mol. Plant Microbe Interact.">
        <title>Novel exchangeable effector loci associated with the Pseudomonas syringae hrp pathogenicity island: evidence for integron-like assembly from transposed gene cassettes.</title>
        <authorList>
            <person name="Charity J.C."/>
            <person name="Pak K."/>
            <person name="Delwiche C.F."/>
            <person name="Hutcheson S.W."/>
        </authorList>
    </citation>
    <scope>NUCLEOTIDE SEQUENCE</scope>
    <source>
        <strain evidence="2">B452</strain>
    </source>
</reference>
<dbReference type="InterPro" id="IPR008798">
    <property type="entry name" value="Avirulence_B/C"/>
</dbReference>
<proteinExistence type="predicted"/>
<sequence>MSLKSCVSSKASVISSDSFRASYTNSPEASSVHQRARTPRCGELQGPQVSRLMPCQQALVGVARWPDPHFNSLLNRGTVVPLVFGFEKVKGLSAHEISTSIPGKNNRFMY</sequence>
<name>Q79NM6_PSESY</name>
<dbReference type="RefSeq" id="WP_346394417.1">
    <property type="nucleotide sequence ID" value="NZ_JAWWYM010000003.1"/>
</dbReference>
<dbReference type="Gene3D" id="1.10.3290.20">
    <property type="match status" value="1"/>
</dbReference>